<proteinExistence type="predicted"/>
<organism evidence="1 2">
    <name type="scientific">Spirosoma sordidisoli</name>
    <dbReference type="NCBI Taxonomy" id="2502893"/>
    <lineage>
        <taxon>Bacteria</taxon>
        <taxon>Pseudomonadati</taxon>
        <taxon>Bacteroidota</taxon>
        <taxon>Cytophagia</taxon>
        <taxon>Cytophagales</taxon>
        <taxon>Cytophagaceae</taxon>
        <taxon>Spirosoma</taxon>
    </lineage>
</organism>
<gene>
    <name evidence="1" type="ORF">EQG79_22490</name>
</gene>
<dbReference type="EMBL" id="SBLB01000006">
    <property type="protein sequence ID" value="RYC68219.1"/>
    <property type="molecule type" value="Genomic_DNA"/>
</dbReference>
<name>A0A4Q2UN63_9BACT</name>
<sequence length="223" mass="25223">MSQVPVRFPQVALPEKWTAIPYLVSSGQGFNYANYRMAIEYNYLHTQLDANTGRIVQQVETARPQAEANMQKMVRYIAPQLFKSALPIGTDRQRFEGMAYLYDGNDRNAGPKKVQYRTYHLLSFDNAGTLLRDEPIQFSYNRELSFRIPLYDATGNTIGSFNVFPGADGKKADIDPDDSRMTVVITDSLGSIWSQFDRVGGPMEDQRYQSAGWGTSVRPARGR</sequence>
<reference evidence="1 2" key="1">
    <citation type="submission" date="2019-01" db="EMBL/GenBank/DDBJ databases">
        <title>Spirosoma flava sp. nov., a propanil-degrading bacterium isolated from herbicide-contaminated soil.</title>
        <authorList>
            <person name="Zhang L."/>
            <person name="Jiang J.-D."/>
        </authorList>
    </citation>
    <scope>NUCLEOTIDE SEQUENCE [LARGE SCALE GENOMIC DNA]</scope>
    <source>
        <strain evidence="1 2">TY50</strain>
    </source>
</reference>
<protein>
    <submittedName>
        <fullName evidence="1">Uncharacterized protein</fullName>
    </submittedName>
</protein>
<keyword evidence="2" id="KW-1185">Reference proteome</keyword>
<dbReference type="AlphaFoldDB" id="A0A4Q2UN63"/>
<accession>A0A4Q2UN63</accession>
<comment type="caution">
    <text evidence="1">The sequence shown here is derived from an EMBL/GenBank/DDBJ whole genome shotgun (WGS) entry which is preliminary data.</text>
</comment>
<evidence type="ECO:0000313" key="2">
    <source>
        <dbReference type="Proteomes" id="UP000290407"/>
    </source>
</evidence>
<dbReference type="Proteomes" id="UP000290407">
    <property type="component" value="Unassembled WGS sequence"/>
</dbReference>
<dbReference type="RefSeq" id="WP_129604256.1">
    <property type="nucleotide sequence ID" value="NZ_SBLB01000006.1"/>
</dbReference>
<evidence type="ECO:0000313" key="1">
    <source>
        <dbReference type="EMBL" id="RYC68219.1"/>
    </source>
</evidence>